<proteinExistence type="predicted"/>
<gene>
    <name evidence="1" type="ORF">COLO4_09211</name>
</gene>
<sequence length="65" mass="7749">MELVDVYFCEEMESTFWFFRMGETRDFFDEELPLESSPEPAILLFLIFRVHESSLSSSGCWEQVK</sequence>
<name>A0A1R3KCU4_9ROSI</name>
<dbReference type="AlphaFoldDB" id="A0A1R3KCU4"/>
<protein>
    <submittedName>
        <fullName evidence="1">RNA-binding protein with multiple splicing isoform 2</fullName>
    </submittedName>
</protein>
<evidence type="ECO:0000313" key="1">
    <source>
        <dbReference type="EMBL" id="OMP04896.1"/>
    </source>
</evidence>
<dbReference type="EMBL" id="AWUE01014144">
    <property type="protein sequence ID" value="OMP04896.1"/>
    <property type="molecule type" value="Genomic_DNA"/>
</dbReference>
<accession>A0A1R3KCU4</accession>
<organism evidence="1 2">
    <name type="scientific">Corchorus olitorius</name>
    <dbReference type="NCBI Taxonomy" id="93759"/>
    <lineage>
        <taxon>Eukaryota</taxon>
        <taxon>Viridiplantae</taxon>
        <taxon>Streptophyta</taxon>
        <taxon>Embryophyta</taxon>
        <taxon>Tracheophyta</taxon>
        <taxon>Spermatophyta</taxon>
        <taxon>Magnoliopsida</taxon>
        <taxon>eudicotyledons</taxon>
        <taxon>Gunneridae</taxon>
        <taxon>Pentapetalae</taxon>
        <taxon>rosids</taxon>
        <taxon>malvids</taxon>
        <taxon>Malvales</taxon>
        <taxon>Malvaceae</taxon>
        <taxon>Grewioideae</taxon>
        <taxon>Apeibeae</taxon>
        <taxon>Corchorus</taxon>
    </lineage>
</organism>
<reference evidence="2" key="1">
    <citation type="submission" date="2013-09" db="EMBL/GenBank/DDBJ databases">
        <title>Corchorus olitorius genome sequencing.</title>
        <authorList>
            <person name="Alam M."/>
            <person name="Haque M.S."/>
            <person name="Islam M.S."/>
            <person name="Emdad E.M."/>
            <person name="Islam M.M."/>
            <person name="Ahmed B."/>
            <person name="Halim A."/>
            <person name="Hossen Q.M.M."/>
            <person name="Hossain M.Z."/>
            <person name="Ahmed R."/>
            <person name="Khan M.M."/>
            <person name="Islam R."/>
            <person name="Rashid M.M."/>
            <person name="Khan S.A."/>
            <person name="Rahman M.S."/>
            <person name="Alam M."/>
            <person name="Yahiya A.S."/>
            <person name="Khan M.S."/>
            <person name="Azam M.S."/>
            <person name="Haque T."/>
            <person name="Lashkar M.Z.H."/>
            <person name="Akhand A.I."/>
            <person name="Morshed G."/>
            <person name="Roy S."/>
            <person name="Uddin K.S."/>
            <person name="Rabeya T."/>
            <person name="Hossain A.S."/>
            <person name="Chowdhury A."/>
            <person name="Snigdha A.R."/>
            <person name="Mortoza M.S."/>
            <person name="Matin S.A."/>
            <person name="Hoque S.M.E."/>
            <person name="Islam M.K."/>
            <person name="Roy D.K."/>
            <person name="Haider R."/>
            <person name="Moosa M.M."/>
            <person name="Elias S.M."/>
            <person name="Hasan A.M."/>
            <person name="Jahan S."/>
            <person name="Shafiuddin M."/>
            <person name="Mahmood N."/>
            <person name="Shommy N.S."/>
        </authorList>
    </citation>
    <scope>NUCLEOTIDE SEQUENCE [LARGE SCALE GENOMIC DNA]</scope>
    <source>
        <strain evidence="2">cv. O-4</strain>
    </source>
</reference>
<keyword evidence="2" id="KW-1185">Reference proteome</keyword>
<evidence type="ECO:0000313" key="2">
    <source>
        <dbReference type="Proteomes" id="UP000187203"/>
    </source>
</evidence>
<dbReference type="Proteomes" id="UP000187203">
    <property type="component" value="Unassembled WGS sequence"/>
</dbReference>
<comment type="caution">
    <text evidence="1">The sequence shown here is derived from an EMBL/GenBank/DDBJ whole genome shotgun (WGS) entry which is preliminary data.</text>
</comment>